<feature type="modified residue" description="4-aspartylphosphate" evidence="2">
    <location>
        <position position="59"/>
    </location>
</feature>
<dbReference type="PANTHER" id="PTHR44591">
    <property type="entry name" value="STRESS RESPONSE REGULATOR PROTEIN 1"/>
    <property type="match status" value="1"/>
</dbReference>
<sequence length="143" mass="15416">MGKAIGKSRNILLVEDEPLLAAMVQDLLHDTGYVVTHADTLQGAMAAVARERFDAAMLDINLGDDEVYPVAEKLRAMEVPFFFASARGAGGLSSAFRHHPIVPKPYRIDQIEALLDAALRGDLPLNDPRGPRSGNGRAHSTAN</sequence>
<organism evidence="5 6">
    <name type="scientific">Agrilutibacter solisilvae</name>
    <dbReference type="NCBI Taxonomy" id="2763317"/>
    <lineage>
        <taxon>Bacteria</taxon>
        <taxon>Pseudomonadati</taxon>
        <taxon>Pseudomonadota</taxon>
        <taxon>Gammaproteobacteria</taxon>
        <taxon>Lysobacterales</taxon>
        <taxon>Lysobacteraceae</taxon>
        <taxon>Agrilutibacter</taxon>
    </lineage>
</organism>
<dbReference type="RefSeq" id="WP_200612689.1">
    <property type="nucleotide sequence ID" value="NZ_CP071518.1"/>
</dbReference>
<keyword evidence="6" id="KW-1185">Reference proteome</keyword>
<proteinExistence type="predicted"/>
<reference evidence="5 6" key="1">
    <citation type="submission" date="2021-03" db="EMBL/GenBank/DDBJ databases">
        <title>Lysobacter sp. nov. isolated from soil of gangwondo yeongwol, south Korea.</title>
        <authorList>
            <person name="Kim K.R."/>
            <person name="Kim K.H."/>
            <person name="Jeon C.O."/>
        </authorList>
    </citation>
    <scope>NUCLEOTIDE SEQUENCE [LARGE SCALE GENOMIC DNA]</scope>
    <source>
        <strain evidence="5 6">R19</strain>
    </source>
</reference>
<feature type="region of interest" description="Disordered" evidence="3">
    <location>
        <begin position="124"/>
        <end position="143"/>
    </location>
</feature>
<dbReference type="Gene3D" id="3.40.50.2300">
    <property type="match status" value="1"/>
</dbReference>
<dbReference type="SMART" id="SM00448">
    <property type="entry name" value="REC"/>
    <property type="match status" value="1"/>
</dbReference>
<dbReference type="Pfam" id="PF00072">
    <property type="entry name" value="Response_reg"/>
    <property type="match status" value="1"/>
</dbReference>
<name>A0A975AS04_9GAMM</name>
<dbReference type="KEGG" id="lsf:I8J32_012545"/>
<dbReference type="AlphaFoldDB" id="A0A975AS04"/>
<dbReference type="InterPro" id="IPR011006">
    <property type="entry name" value="CheY-like_superfamily"/>
</dbReference>
<protein>
    <submittedName>
        <fullName evidence="5">Response regulator</fullName>
    </submittedName>
</protein>
<accession>A0A975AS04</accession>
<dbReference type="InterPro" id="IPR001789">
    <property type="entry name" value="Sig_transdc_resp-reg_receiver"/>
</dbReference>
<dbReference type="Proteomes" id="UP000639274">
    <property type="component" value="Chromosome"/>
</dbReference>
<feature type="domain" description="Response regulatory" evidence="4">
    <location>
        <begin position="10"/>
        <end position="119"/>
    </location>
</feature>
<dbReference type="SUPFAM" id="SSF52172">
    <property type="entry name" value="CheY-like"/>
    <property type="match status" value="1"/>
</dbReference>
<evidence type="ECO:0000256" key="3">
    <source>
        <dbReference type="SAM" id="MobiDB-lite"/>
    </source>
</evidence>
<dbReference type="PROSITE" id="PS50110">
    <property type="entry name" value="RESPONSE_REGULATORY"/>
    <property type="match status" value="1"/>
</dbReference>
<evidence type="ECO:0000313" key="6">
    <source>
        <dbReference type="Proteomes" id="UP000639274"/>
    </source>
</evidence>
<evidence type="ECO:0000259" key="4">
    <source>
        <dbReference type="PROSITE" id="PS50110"/>
    </source>
</evidence>
<dbReference type="GO" id="GO:0000160">
    <property type="term" value="P:phosphorelay signal transduction system"/>
    <property type="evidence" value="ECO:0007669"/>
    <property type="project" value="InterPro"/>
</dbReference>
<dbReference type="PANTHER" id="PTHR44591:SF24">
    <property type="entry name" value="PROTEIN-GLUTAMATE METHYLESTERASE_PROTEIN-GLUTAMINE GLUTAMINASE 1"/>
    <property type="match status" value="1"/>
</dbReference>
<evidence type="ECO:0000256" key="1">
    <source>
        <dbReference type="ARBA" id="ARBA00022553"/>
    </source>
</evidence>
<dbReference type="InterPro" id="IPR050595">
    <property type="entry name" value="Bact_response_regulator"/>
</dbReference>
<keyword evidence="1 2" id="KW-0597">Phosphoprotein</keyword>
<evidence type="ECO:0000313" key="5">
    <source>
        <dbReference type="EMBL" id="QSX77574.1"/>
    </source>
</evidence>
<gene>
    <name evidence="5" type="ORF">I8J32_012545</name>
</gene>
<evidence type="ECO:0000256" key="2">
    <source>
        <dbReference type="PROSITE-ProRule" id="PRU00169"/>
    </source>
</evidence>
<dbReference type="EMBL" id="CP071518">
    <property type="protein sequence ID" value="QSX77574.1"/>
    <property type="molecule type" value="Genomic_DNA"/>
</dbReference>